<gene>
    <name evidence="1" type="ORF">B9Z55_026801</name>
</gene>
<dbReference type="AlphaFoldDB" id="A0A2G5SHC3"/>
<name>A0A2G5SHC3_9PELO</name>
<protein>
    <recommendedName>
        <fullName evidence="3">BTB domain-containing protein</fullName>
    </recommendedName>
</protein>
<accession>A0A2G5SHC3</accession>
<reference evidence="2" key="1">
    <citation type="submission" date="2017-10" db="EMBL/GenBank/DDBJ databases">
        <title>Rapid genome shrinkage in a self-fertile nematode reveals novel sperm competition proteins.</title>
        <authorList>
            <person name="Yin D."/>
            <person name="Schwarz E.M."/>
            <person name="Thomas C.G."/>
            <person name="Felde R.L."/>
            <person name="Korf I.F."/>
            <person name="Cutter A.D."/>
            <person name="Schartner C.M."/>
            <person name="Ralston E.J."/>
            <person name="Meyer B.J."/>
            <person name="Haag E.S."/>
        </authorList>
    </citation>
    <scope>NUCLEOTIDE SEQUENCE [LARGE SCALE GENOMIC DNA]</scope>
    <source>
        <strain evidence="2">JU1422</strain>
    </source>
</reference>
<sequence length="341" mass="40310">MEVSDRFKYSMNGICKIPNIPQTIETYADPTKRLFSKWLSYDTKFGLVHLEVWSPVFSRENWFSLYVAFNESPTIPPKTPVFLNILSKNPKFENKYKMETFVMGSKPVRGPEIPFMTVFDAKNGFLDEDGSMTFEYGFHFDSVFDEKQSIWKFNLKCKIFDGESKKNMITYEKGIELLYSHKKLILFHDSQSKIYDASQPADFLEIPKNMKIKIYEKFLQIAHGVQLTLDVQELLDVVYIAHEYKIQNVSKYCERQLLMNILKFSEDDFRIFFPKKSHLGAISKLIMDAAKFDLNHFLAFLLKYLFENWEIKNPFFKRFNLEEMTNESMKMIVAKVLYGKY</sequence>
<dbReference type="EMBL" id="PDUG01000007">
    <property type="protein sequence ID" value="PIC14515.1"/>
    <property type="molecule type" value="Genomic_DNA"/>
</dbReference>
<dbReference type="OrthoDB" id="5815083at2759"/>
<proteinExistence type="predicted"/>
<evidence type="ECO:0008006" key="3">
    <source>
        <dbReference type="Google" id="ProtNLM"/>
    </source>
</evidence>
<dbReference type="Proteomes" id="UP000230233">
    <property type="component" value="Unassembled WGS sequence"/>
</dbReference>
<comment type="caution">
    <text evidence="1">The sequence shown here is derived from an EMBL/GenBank/DDBJ whole genome shotgun (WGS) entry which is preliminary data.</text>
</comment>
<evidence type="ECO:0000313" key="1">
    <source>
        <dbReference type="EMBL" id="PIC14515.1"/>
    </source>
</evidence>
<evidence type="ECO:0000313" key="2">
    <source>
        <dbReference type="Proteomes" id="UP000230233"/>
    </source>
</evidence>
<organism evidence="1 2">
    <name type="scientific">Caenorhabditis nigoni</name>
    <dbReference type="NCBI Taxonomy" id="1611254"/>
    <lineage>
        <taxon>Eukaryota</taxon>
        <taxon>Metazoa</taxon>
        <taxon>Ecdysozoa</taxon>
        <taxon>Nematoda</taxon>
        <taxon>Chromadorea</taxon>
        <taxon>Rhabditida</taxon>
        <taxon>Rhabditina</taxon>
        <taxon>Rhabditomorpha</taxon>
        <taxon>Rhabditoidea</taxon>
        <taxon>Rhabditidae</taxon>
        <taxon>Peloderinae</taxon>
        <taxon>Caenorhabditis</taxon>
    </lineage>
</organism>
<keyword evidence="2" id="KW-1185">Reference proteome</keyword>